<evidence type="ECO:0000256" key="3">
    <source>
        <dbReference type="ARBA" id="ARBA00023015"/>
    </source>
</evidence>
<dbReference type="PROSITE" id="PS51755">
    <property type="entry name" value="OMPR_PHOB"/>
    <property type="match status" value="1"/>
</dbReference>
<keyword evidence="1 6" id="KW-0597">Phosphoprotein</keyword>
<dbReference type="PROSITE" id="PS50110">
    <property type="entry name" value="RESPONSE_REGULATORY"/>
    <property type="match status" value="1"/>
</dbReference>
<accession>A0A8J7S175</accession>
<evidence type="ECO:0000256" key="4">
    <source>
        <dbReference type="ARBA" id="ARBA00023125"/>
    </source>
</evidence>
<dbReference type="InterPro" id="IPR039420">
    <property type="entry name" value="WalR-like"/>
</dbReference>
<dbReference type="PANTHER" id="PTHR48111:SF4">
    <property type="entry name" value="DNA-BINDING DUAL TRANSCRIPTIONAL REGULATOR OMPR"/>
    <property type="match status" value="1"/>
</dbReference>
<dbReference type="SMART" id="SM00448">
    <property type="entry name" value="REC"/>
    <property type="match status" value="1"/>
</dbReference>
<proteinExistence type="predicted"/>
<evidence type="ECO:0000259" key="8">
    <source>
        <dbReference type="PROSITE" id="PS50110"/>
    </source>
</evidence>
<dbReference type="InterPro" id="IPR036388">
    <property type="entry name" value="WH-like_DNA-bd_sf"/>
</dbReference>
<dbReference type="EMBL" id="JAGMWN010000008">
    <property type="protein sequence ID" value="MBP5858467.1"/>
    <property type="molecule type" value="Genomic_DNA"/>
</dbReference>
<dbReference type="Proteomes" id="UP000672602">
    <property type="component" value="Unassembled WGS sequence"/>
</dbReference>
<dbReference type="AlphaFoldDB" id="A0A8J7S175"/>
<dbReference type="GO" id="GO:0000976">
    <property type="term" value="F:transcription cis-regulatory region binding"/>
    <property type="evidence" value="ECO:0007669"/>
    <property type="project" value="TreeGrafter"/>
</dbReference>
<evidence type="ECO:0000256" key="5">
    <source>
        <dbReference type="ARBA" id="ARBA00023163"/>
    </source>
</evidence>
<dbReference type="InterPro" id="IPR001867">
    <property type="entry name" value="OmpR/PhoB-type_DNA-bd"/>
</dbReference>
<organism evidence="10 11">
    <name type="scientific">Marivibrio halodurans</name>
    <dbReference type="NCBI Taxonomy" id="2039722"/>
    <lineage>
        <taxon>Bacteria</taxon>
        <taxon>Pseudomonadati</taxon>
        <taxon>Pseudomonadota</taxon>
        <taxon>Alphaproteobacteria</taxon>
        <taxon>Rhodospirillales</taxon>
        <taxon>Rhodospirillaceae</taxon>
        <taxon>Marivibrio</taxon>
    </lineage>
</organism>
<dbReference type="Gene3D" id="1.10.10.10">
    <property type="entry name" value="Winged helix-like DNA-binding domain superfamily/Winged helix DNA-binding domain"/>
    <property type="match status" value="1"/>
</dbReference>
<dbReference type="InterPro" id="IPR001789">
    <property type="entry name" value="Sig_transdc_resp-reg_receiver"/>
</dbReference>
<dbReference type="SUPFAM" id="SSF52172">
    <property type="entry name" value="CheY-like"/>
    <property type="match status" value="1"/>
</dbReference>
<sequence length="231" mass="25804">MDYPGSEAHVLVVDDDTRLRDLLKSYLSQEGFRVTTAAHAAEARQKMAALAFDLLVLDIMMPGESGLDLAKSLREDSGVPIVMLTAMGDSDSRIEGLEAGADDYLPKPFEPRELVLRINAILRRAPQADMPIRPNQVRLGGFRFDLNRELLLEGEAPVRLTTTETALLRALAGEPGRVMSREELTRLCDIDGGDRTVDVQVNRLRRKVEPDPRVPRYLQTIRGRGYVLRPD</sequence>
<evidence type="ECO:0000313" key="11">
    <source>
        <dbReference type="Proteomes" id="UP000672602"/>
    </source>
</evidence>
<keyword evidence="11" id="KW-1185">Reference proteome</keyword>
<dbReference type="RefSeq" id="WP_210683054.1">
    <property type="nucleotide sequence ID" value="NZ_JAGMWN010000008.1"/>
</dbReference>
<dbReference type="FunFam" id="3.40.50.2300:FF:000001">
    <property type="entry name" value="DNA-binding response regulator PhoB"/>
    <property type="match status" value="1"/>
</dbReference>
<dbReference type="GO" id="GO:0000156">
    <property type="term" value="F:phosphorelay response regulator activity"/>
    <property type="evidence" value="ECO:0007669"/>
    <property type="project" value="TreeGrafter"/>
</dbReference>
<evidence type="ECO:0000256" key="2">
    <source>
        <dbReference type="ARBA" id="ARBA00023012"/>
    </source>
</evidence>
<comment type="caution">
    <text evidence="10">The sequence shown here is derived from an EMBL/GenBank/DDBJ whole genome shotgun (WGS) entry which is preliminary data.</text>
</comment>
<evidence type="ECO:0000256" key="6">
    <source>
        <dbReference type="PROSITE-ProRule" id="PRU00169"/>
    </source>
</evidence>
<keyword evidence="2" id="KW-0902">Two-component regulatory system</keyword>
<keyword evidence="3" id="KW-0805">Transcription regulation</keyword>
<dbReference type="PANTHER" id="PTHR48111">
    <property type="entry name" value="REGULATOR OF RPOS"/>
    <property type="match status" value="1"/>
</dbReference>
<keyword evidence="5" id="KW-0804">Transcription</keyword>
<reference evidence="10" key="1">
    <citation type="submission" date="2021-04" db="EMBL/GenBank/DDBJ databases">
        <authorList>
            <person name="Zhang D.-C."/>
        </authorList>
    </citation>
    <scope>NUCLEOTIDE SEQUENCE</scope>
    <source>
        <strain evidence="10">CGMCC 1.15697</strain>
    </source>
</reference>
<evidence type="ECO:0000313" key="10">
    <source>
        <dbReference type="EMBL" id="MBP5858467.1"/>
    </source>
</evidence>
<feature type="domain" description="Response regulatory" evidence="8">
    <location>
        <begin position="9"/>
        <end position="122"/>
    </location>
</feature>
<dbReference type="Gene3D" id="6.10.250.690">
    <property type="match status" value="1"/>
</dbReference>
<protein>
    <submittedName>
        <fullName evidence="10">Response regulator transcription factor</fullName>
    </submittedName>
</protein>
<keyword evidence="4 7" id="KW-0238">DNA-binding</keyword>
<name>A0A8J7S175_9PROT</name>
<dbReference type="InterPro" id="IPR011006">
    <property type="entry name" value="CheY-like_superfamily"/>
</dbReference>
<evidence type="ECO:0000256" key="7">
    <source>
        <dbReference type="PROSITE-ProRule" id="PRU01091"/>
    </source>
</evidence>
<evidence type="ECO:0000256" key="1">
    <source>
        <dbReference type="ARBA" id="ARBA00022553"/>
    </source>
</evidence>
<dbReference type="GO" id="GO:0005829">
    <property type="term" value="C:cytosol"/>
    <property type="evidence" value="ECO:0007669"/>
    <property type="project" value="TreeGrafter"/>
</dbReference>
<dbReference type="GO" id="GO:0006355">
    <property type="term" value="P:regulation of DNA-templated transcription"/>
    <property type="evidence" value="ECO:0007669"/>
    <property type="project" value="InterPro"/>
</dbReference>
<dbReference type="Pfam" id="PF00486">
    <property type="entry name" value="Trans_reg_C"/>
    <property type="match status" value="1"/>
</dbReference>
<feature type="domain" description="OmpR/PhoB-type" evidence="9">
    <location>
        <begin position="134"/>
        <end position="230"/>
    </location>
</feature>
<feature type="modified residue" description="4-aspartylphosphate" evidence="6">
    <location>
        <position position="58"/>
    </location>
</feature>
<dbReference type="GO" id="GO:0032993">
    <property type="term" value="C:protein-DNA complex"/>
    <property type="evidence" value="ECO:0007669"/>
    <property type="project" value="TreeGrafter"/>
</dbReference>
<dbReference type="Gene3D" id="3.40.50.2300">
    <property type="match status" value="1"/>
</dbReference>
<dbReference type="Pfam" id="PF00072">
    <property type="entry name" value="Response_reg"/>
    <property type="match status" value="1"/>
</dbReference>
<dbReference type="CDD" id="cd00383">
    <property type="entry name" value="trans_reg_C"/>
    <property type="match status" value="1"/>
</dbReference>
<evidence type="ECO:0000259" key="9">
    <source>
        <dbReference type="PROSITE" id="PS51755"/>
    </source>
</evidence>
<gene>
    <name evidence="10" type="ORF">KAJ83_15710</name>
</gene>
<dbReference type="SMART" id="SM00862">
    <property type="entry name" value="Trans_reg_C"/>
    <property type="match status" value="1"/>
</dbReference>
<feature type="DNA-binding region" description="OmpR/PhoB-type" evidence="7">
    <location>
        <begin position="134"/>
        <end position="230"/>
    </location>
</feature>